<comment type="caution">
    <text evidence="1">The sequence shown here is derived from an EMBL/GenBank/DDBJ whole genome shotgun (WGS) entry which is preliminary data.</text>
</comment>
<evidence type="ECO:0000313" key="2">
    <source>
        <dbReference type="Proteomes" id="UP001302812"/>
    </source>
</evidence>
<reference evidence="1" key="1">
    <citation type="journal article" date="2023" name="Mol. Phylogenet. Evol.">
        <title>Genome-scale phylogeny and comparative genomics of the fungal order Sordariales.</title>
        <authorList>
            <person name="Hensen N."/>
            <person name="Bonometti L."/>
            <person name="Westerberg I."/>
            <person name="Brannstrom I.O."/>
            <person name="Guillou S."/>
            <person name="Cros-Aarteil S."/>
            <person name="Calhoun S."/>
            <person name="Haridas S."/>
            <person name="Kuo A."/>
            <person name="Mondo S."/>
            <person name="Pangilinan J."/>
            <person name="Riley R."/>
            <person name="LaButti K."/>
            <person name="Andreopoulos B."/>
            <person name="Lipzen A."/>
            <person name="Chen C."/>
            <person name="Yan M."/>
            <person name="Daum C."/>
            <person name="Ng V."/>
            <person name="Clum A."/>
            <person name="Steindorff A."/>
            <person name="Ohm R.A."/>
            <person name="Martin F."/>
            <person name="Silar P."/>
            <person name="Natvig D.O."/>
            <person name="Lalanne C."/>
            <person name="Gautier V."/>
            <person name="Ament-Velasquez S.L."/>
            <person name="Kruys A."/>
            <person name="Hutchinson M.I."/>
            <person name="Powell A.J."/>
            <person name="Barry K."/>
            <person name="Miller A.N."/>
            <person name="Grigoriev I.V."/>
            <person name="Debuchy R."/>
            <person name="Gladieux P."/>
            <person name="Hiltunen Thoren M."/>
            <person name="Johannesson H."/>
        </authorList>
    </citation>
    <scope>NUCLEOTIDE SEQUENCE</scope>
    <source>
        <strain evidence="1">CBS 508.74</strain>
    </source>
</reference>
<sequence length="115" mass="12744">MFAKGRAASALISVGVHCTLVVNRAEKISDNLIQFQLLRRRVQDNISSFLASTLTGEAEAGAWLCSTFQGLSSMSSMVRWKHYVLMFETKVPKLVPRTVGSAGWGIPSPNFQRER</sequence>
<dbReference type="RefSeq" id="XP_064672806.1">
    <property type="nucleotide sequence ID" value="XM_064809822.1"/>
</dbReference>
<organism evidence="1 2">
    <name type="scientific">Canariomyces notabilis</name>
    <dbReference type="NCBI Taxonomy" id="2074819"/>
    <lineage>
        <taxon>Eukaryota</taxon>
        <taxon>Fungi</taxon>
        <taxon>Dikarya</taxon>
        <taxon>Ascomycota</taxon>
        <taxon>Pezizomycotina</taxon>
        <taxon>Sordariomycetes</taxon>
        <taxon>Sordariomycetidae</taxon>
        <taxon>Sordariales</taxon>
        <taxon>Chaetomiaceae</taxon>
        <taxon>Canariomyces</taxon>
    </lineage>
</organism>
<dbReference type="GeneID" id="89933946"/>
<dbReference type="Proteomes" id="UP001302812">
    <property type="component" value="Unassembled WGS sequence"/>
</dbReference>
<name>A0AAN6YV54_9PEZI</name>
<protein>
    <submittedName>
        <fullName evidence="1">Uncharacterized protein</fullName>
    </submittedName>
</protein>
<proteinExistence type="predicted"/>
<reference evidence="1" key="2">
    <citation type="submission" date="2023-05" db="EMBL/GenBank/DDBJ databases">
        <authorList>
            <consortium name="Lawrence Berkeley National Laboratory"/>
            <person name="Steindorff A."/>
            <person name="Hensen N."/>
            <person name="Bonometti L."/>
            <person name="Westerberg I."/>
            <person name="Brannstrom I.O."/>
            <person name="Guillou S."/>
            <person name="Cros-Aarteil S."/>
            <person name="Calhoun S."/>
            <person name="Haridas S."/>
            <person name="Kuo A."/>
            <person name="Mondo S."/>
            <person name="Pangilinan J."/>
            <person name="Riley R."/>
            <person name="Labutti K."/>
            <person name="Andreopoulos B."/>
            <person name="Lipzen A."/>
            <person name="Chen C."/>
            <person name="Yanf M."/>
            <person name="Daum C."/>
            <person name="Ng V."/>
            <person name="Clum A."/>
            <person name="Ohm R."/>
            <person name="Martin F."/>
            <person name="Silar P."/>
            <person name="Natvig D."/>
            <person name="Lalanne C."/>
            <person name="Gautier V."/>
            <person name="Ament-Velasquez S.L."/>
            <person name="Kruys A."/>
            <person name="Hutchinson M.I."/>
            <person name="Powell A.J."/>
            <person name="Barry K."/>
            <person name="Miller A.N."/>
            <person name="Grigoriev I.V."/>
            <person name="Debuchy R."/>
            <person name="Gladieux P."/>
            <person name="Thoren M.H."/>
            <person name="Johannesson H."/>
        </authorList>
    </citation>
    <scope>NUCLEOTIDE SEQUENCE</scope>
    <source>
        <strain evidence="1">CBS 508.74</strain>
    </source>
</reference>
<evidence type="ECO:0000313" key="1">
    <source>
        <dbReference type="EMBL" id="KAK4115236.1"/>
    </source>
</evidence>
<keyword evidence="2" id="KW-1185">Reference proteome</keyword>
<dbReference type="EMBL" id="MU853335">
    <property type="protein sequence ID" value="KAK4115236.1"/>
    <property type="molecule type" value="Genomic_DNA"/>
</dbReference>
<accession>A0AAN6YV54</accession>
<dbReference type="AlphaFoldDB" id="A0AAN6YV54"/>
<gene>
    <name evidence="1" type="ORF">N656DRAFT_489763</name>
</gene>